<evidence type="ECO:0000313" key="2">
    <source>
        <dbReference type="Proteomes" id="UP000572540"/>
    </source>
</evidence>
<dbReference type="EMBL" id="JACCAU010000001">
    <property type="protein sequence ID" value="NYH17849.1"/>
    <property type="molecule type" value="Genomic_DNA"/>
</dbReference>
<dbReference type="InterPro" id="IPR036397">
    <property type="entry name" value="RNaseH_sf"/>
</dbReference>
<dbReference type="GO" id="GO:0003676">
    <property type="term" value="F:nucleic acid binding"/>
    <property type="evidence" value="ECO:0007669"/>
    <property type="project" value="InterPro"/>
</dbReference>
<reference evidence="1 2" key="1">
    <citation type="submission" date="2020-07" db="EMBL/GenBank/DDBJ databases">
        <title>Exploring microbial biodiversity for novel pathways involved in the catabolism of aromatic compounds derived from lignin.</title>
        <authorList>
            <person name="Elkins J."/>
        </authorList>
    </citation>
    <scope>NUCLEOTIDE SEQUENCE [LARGE SCALE GENOMIC DNA]</scope>
    <source>
        <strain evidence="1 2">H2C3B</strain>
    </source>
</reference>
<name>A0A7Y9WBM3_9BURK</name>
<organism evidence="1 2">
    <name type="scientific">Paraburkholderia bryophila</name>
    <dbReference type="NCBI Taxonomy" id="420952"/>
    <lineage>
        <taxon>Bacteria</taxon>
        <taxon>Pseudomonadati</taxon>
        <taxon>Pseudomonadota</taxon>
        <taxon>Betaproteobacteria</taxon>
        <taxon>Burkholderiales</taxon>
        <taxon>Burkholderiaceae</taxon>
        <taxon>Paraburkholderia</taxon>
    </lineage>
</organism>
<evidence type="ECO:0000313" key="1">
    <source>
        <dbReference type="EMBL" id="NYH17849.1"/>
    </source>
</evidence>
<comment type="caution">
    <text evidence="1">The sequence shown here is derived from an EMBL/GenBank/DDBJ whole genome shotgun (WGS) entry which is preliminary data.</text>
</comment>
<sequence length="155" mass="17536">MRVFVDTEFTDFIDCDLISIALVASDGREFYGERSDYDQASCSEFVRAAVLSQLGQYPGCVFTRDTLRAALLAWLDQFTAERERMLCFDYGGDWELLCDLLDGPPDGWQACHVGQQLDFARMEAYYRVHSGRHHALIDARANRYAVEAGDAEGDD</sequence>
<dbReference type="Proteomes" id="UP000572540">
    <property type="component" value="Unassembled WGS sequence"/>
</dbReference>
<dbReference type="RefSeq" id="WP_179707512.1">
    <property type="nucleotide sequence ID" value="NZ_JACCAU010000001.1"/>
</dbReference>
<accession>A0A7Y9WBM3</accession>
<protein>
    <submittedName>
        <fullName evidence="1">Uncharacterized protein</fullName>
    </submittedName>
</protein>
<proteinExistence type="predicted"/>
<dbReference type="AlphaFoldDB" id="A0A7Y9WBM3"/>
<gene>
    <name evidence="1" type="ORF">GGD41_005077</name>
</gene>
<dbReference type="Gene3D" id="3.30.420.10">
    <property type="entry name" value="Ribonuclease H-like superfamily/Ribonuclease H"/>
    <property type="match status" value="1"/>
</dbReference>